<gene>
    <name evidence="3" type="ORF">OTI717_LOCUS25911</name>
    <name evidence="2" type="ORF">RFH988_LOCUS30706</name>
</gene>
<sequence length="375" mass="41731">MGNCHRRTKTYSHSPKTLFRDKTLKNRSYLYQNSNANTKVEMKHDEPLEITFEDFIDHILLLRKVISHPSLTQDGKLLNEYIDEYCQKMAREEMVTDYQRSQLAWPILWIWYVHRLHPFAYHKDCTSQLPHGKLVDPKVQYFFSDISTHRPHPSFIPSVNLTKAVIRQSTFLEKFTKHYLYTSDLQEINRSFFPGMVRNYISFLRLGKQNCMVVPTFDIDLIWHTHLRNPTHYRQTSIALCGFVLDHDDSIEEDILKNAYKNTANRWSSTYHTDYGDNARQNSRKTSTYTHSSANPRSFVSPVTNMLSSLHETSCDGGDCGGGGGGCSNCGGGGGGCSDSGGGGGCSNCGGGGGCSDSGGGGGCSNCGGGDSGGD</sequence>
<dbReference type="OrthoDB" id="2684236at2759"/>
<accession>A0A819K9B6</accession>
<dbReference type="EMBL" id="CAJNOO010003133">
    <property type="protein sequence ID" value="CAF1320000.1"/>
    <property type="molecule type" value="Genomic_DNA"/>
</dbReference>
<proteinExistence type="predicted"/>
<dbReference type="AlphaFoldDB" id="A0A819K9B6"/>
<organism evidence="3 4">
    <name type="scientific">Rotaria sordida</name>
    <dbReference type="NCBI Taxonomy" id="392033"/>
    <lineage>
        <taxon>Eukaryota</taxon>
        <taxon>Metazoa</taxon>
        <taxon>Spiralia</taxon>
        <taxon>Gnathifera</taxon>
        <taxon>Rotifera</taxon>
        <taxon>Eurotatoria</taxon>
        <taxon>Bdelloidea</taxon>
        <taxon>Philodinida</taxon>
        <taxon>Philodinidae</taxon>
        <taxon>Rotaria</taxon>
    </lineage>
</organism>
<protein>
    <recommendedName>
        <fullName evidence="5">Glycine-rich domain-containing protein-like</fullName>
    </recommendedName>
</protein>
<dbReference type="PANTHER" id="PTHR34365">
    <property type="entry name" value="ENOLASE (DUF1399)"/>
    <property type="match status" value="1"/>
</dbReference>
<comment type="caution">
    <text evidence="3">The sequence shown here is derived from an EMBL/GenBank/DDBJ whole genome shotgun (WGS) entry which is preliminary data.</text>
</comment>
<evidence type="ECO:0000313" key="3">
    <source>
        <dbReference type="EMBL" id="CAF3941947.1"/>
    </source>
</evidence>
<reference evidence="3" key="1">
    <citation type="submission" date="2021-02" db="EMBL/GenBank/DDBJ databases">
        <authorList>
            <person name="Nowell W R."/>
        </authorList>
    </citation>
    <scope>NUCLEOTIDE SEQUENCE</scope>
</reference>
<dbReference type="PANTHER" id="PTHR34365:SF7">
    <property type="entry name" value="GLYCINE-RICH DOMAIN-CONTAINING PROTEIN 1"/>
    <property type="match status" value="1"/>
</dbReference>
<evidence type="ECO:0000313" key="2">
    <source>
        <dbReference type="EMBL" id="CAF1320000.1"/>
    </source>
</evidence>
<feature type="region of interest" description="Disordered" evidence="1">
    <location>
        <begin position="273"/>
        <end position="297"/>
    </location>
</feature>
<dbReference type="Proteomes" id="UP000663882">
    <property type="component" value="Unassembled WGS sequence"/>
</dbReference>
<evidence type="ECO:0000313" key="4">
    <source>
        <dbReference type="Proteomes" id="UP000663823"/>
    </source>
</evidence>
<dbReference type="Proteomes" id="UP000663823">
    <property type="component" value="Unassembled WGS sequence"/>
</dbReference>
<dbReference type="EMBL" id="CAJOAX010005277">
    <property type="protein sequence ID" value="CAF3941947.1"/>
    <property type="molecule type" value="Genomic_DNA"/>
</dbReference>
<evidence type="ECO:0008006" key="5">
    <source>
        <dbReference type="Google" id="ProtNLM"/>
    </source>
</evidence>
<evidence type="ECO:0000256" key="1">
    <source>
        <dbReference type="SAM" id="MobiDB-lite"/>
    </source>
</evidence>
<dbReference type="Pfam" id="PF07173">
    <property type="entry name" value="GRDP-like"/>
    <property type="match status" value="1"/>
</dbReference>
<name>A0A819K9B6_9BILA</name>
<dbReference type="InterPro" id="IPR009836">
    <property type="entry name" value="GRDP-like"/>
</dbReference>
<feature type="compositionally biased region" description="Polar residues" evidence="1">
    <location>
        <begin position="279"/>
        <end position="297"/>
    </location>
</feature>